<evidence type="ECO:0000256" key="5">
    <source>
        <dbReference type="ARBA" id="ARBA00022989"/>
    </source>
</evidence>
<dbReference type="GO" id="GO:0016758">
    <property type="term" value="F:hexosyltransferase activity"/>
    <property type="evidence" value="ECO:0007669"/>
    <property type="project" value="InterPro"/>
</dbReference>
<feature type="transmembrane region" description="Helical" evidence="8">
    <location>
        <begin position="252"/>
        <end position="274"/>
    </location>
</feature>
<feature type="transmembrane region" description="Helical" evidence="8">
    <location>
        <begin position="130"/>
        <end position="162"/>
    </location>
</feature>
<organism evidence="9 10">
    <name type="scientific">Noviherbaspirillum pedocola</name>
    <dbReference type="NCBI Taxonomy" id="2801341"/>
    <lineage>
        <taxon>Bacteria</taxon>
        <taxon>Pseudomonadati</taxon>
        <taxon>Pseudomonadota</taxon>
        <taxon>Betaproteobacteria</taxon>
        <taxon>Burkholderiales</taxon>
        <taxon>Oxalobacteraceae</taxon>
        <taxon>Noviherbaspirillum</taxon>
    </lineage>
</organism>
<feature type="transmembrane region" description="Helical" evidence="8">
    <location>
        <begin position="200"/>
        <end position="220"/>
    </location>
</feature>
<accession>A0A934W084</accession>
<keyword evidence="4 8" id="KW-0812">Transmembrane</keyword>
<reference evidence="9" key="1">
    <citation type="submission" date="2021-01" db="EMBL/GenBank/DDBJ databases">
        <title>Genome sequence of strain Noviherbaspirillum sp. DKR-6.</title>
        <authorList>
            <person name="Chaudhary D.K."/>
        </authorList>
    </citation>
    <scope>NUCLEOTIDE SEQUENCE</scope>
    <source>
        <strain evidence="9">DKR-6</strain>
    </source>
</reference>
<feature type="transmembrane region" description="Helical" evidence="8">
    <location>
        <begin position="286"/>
        <end position="311"/>
    </location>
</feature>
<dbReference type="RefSeq" id="WP_200590546.1">
    <property type="nucleotide sequence ID" value="NZ_JAEPBG010000001.1"/>
</dbReference>
<sequence>MTYLLPALTRKKLLFIASAFSFLLIIPVILSFDIQNNDKLKVFGTYWEAGRAALTGENPFEVYPLTWFTGYVTDVNLNPPTMLPLFQFFAQFDPTIGAKSWATFSILLFLATCLVLFLEKGNGSQRRQIVWVFLAPAFTDTVKLGQIYIVLFALAAGAWLLLRSRHQLASGICIGFIGALKPNFALWAIFLLLAGYWRPAVAAGITGLAILGASILLYGIESYQQWIAAFSTDTHAVKLAVEVSIHGYFSRLGFGTLGTSLSIALLACTGYWVWRRRPSVLDASRIGLMVAILASPLAWFHYLLFLIPALIEKPWTRGMTIAAVTLMVPPIVPMAMMYGPFWLQVLGSSVYFGAVCTIFVMWLTEIKASMAQRVKSEGTSVFA</sequence>
<dbReference type="AlphaFoldDB" id="A0A934W084"/>
<comment type="subcellular location">
    <subcellularLocation>
        <location evidence="1">Cell membrane</location>
        <topology evidence="1">Multi-pass membrane protein</topology>
    </subcellularLocation>
</comment>
<proteinExistence type="inferred from homology"/>
<feature type="transmembrane region" description="Helical" evidence="8">
    <location>
        <begin position="341"/>
        <end position="363"/>
    </location>
</feature>
<evidence type="ECO:0000313" key="9">
    <source>
        <dbReference type="EMBL" id="MBK4733826.1"/>
    </source>
</evidence>
<keyword evidence="10" id="KW-1185">Reference proteome</keyword>
<feature type="transmembrane region" description="Helical" evidence="8">
    <location>
        <begin position="12"/>
        <end position="32"/>
    </location>
</feature>
<feature type="transmembrane region" description="Helical" evidence="8">
    <location>
        <begin position="101"/>
        <end position="118"/>
    </location>
</feature>
<keyword evidence="2" id="KW-1003">Cell membrane</keyword>
<evidence type="ECO:0000256" key="1">
    <source>
        <dbReference type="ARBA" id="ARBA00004651"/>
    </source>
</evidence>
<protein>
    <submittedName>
        <fullName evidence="9">DUF2029 domain-containing protein</fullName>
    </submittedName>
</protein>
<name>A0A934W084_9BURK</name>
<evidence type="ECO:0000256" key="4">
    <source>
        <dbReference type="ARBA" id="ARBA00022692"/>
    </source>
</evidence>
<feature type="transmembrane region" description="Helical" evidence="8">
    <location>
        <begin position="168"/>
        <end position="193"/>
    </location>
</feature>
<gene>
    <name evidence="9" type="ORF">JJB74_04285</name>
</gene>
<evidence type="ECO:0000256" key="7">
    <source>
        <dbReference type="ARBA" id="ARBA00024033"/>
    </source>
</evidence>
<keyword evidence="6 8" id="KW-0472">Membrane</keyword>
<comment type="similarity">
    <text evidence="7">Belongs to the glycosyltransferase 87 family.</text>
</comment>
<keyword evidence="3" id="KW-0808">Transferase</keyword>
<dbReference type="GO" id="GO:0005886">
    <property type="term" value="C:plasma membrane"/>
    <property type="evidence" value="ECO:0007669"/>
    <property type="project" value="UniProtKB-SubCell"/>
</dbReference>
<dbReference type="Pfam" id="PF09594">
    <property type="entry name" value="GT87"/>
    <property type="match status" value="1"/>
</dbReference>
<evidence type="ECO:0000256" key="8">
    <source>
        <dbReference type="SAM" id="Phobius"/>
    </source>
</evidence>
<evidence type="ECO:0000313" key="10">
    <source>
        <dbReference type="Proteomes" id="UP000622890"/>
    </source>
</evidence>
<keyword evidence="5 8" id="KW-1133">Transmembrane helix</keyword>
<comment type="caution">
    <text evidence="9">The sequence shown here is derived from an EMBL/GenBank/DDBJ whole genome shotgun (WGS) entry which is preliminary data.</text>
</comment>
<dbReference type="EMBL" id="JAEPBG010000001">
    <property type="protein sequence ID" value="MBK4733826.1"/>
    <property type="molecule type" value="Genomic_DNA"/>
</dbReference>
<evidence type="ECO:0000256" key="6">
    <source>
        <dbReference type="ARBA" id="ARBA00023136"/>
    </source>
</evidence>
<evidence type="ECO:0000256" key="3">
    <source>
        <dbReference type="ARBA" id="ARBA00022679"/>
    </source>
</evidence>
<dbReference type="Proteomes" id="UP000622890">
    <property type="component" value="Unassembled WGS sequence"/>
</dbReference>
<dbReference type="InterPro" id="IPR018584">
    <property type="entry name" value="GT87"/>
</dbReference>
<evidence type="ECO:0000256" key="2">
    <source>
        <dbReference type="ARBA" id="ARBA00022475"/>
    </source>
</evidence>